<reference evidence="2 3" key="1">
    <citation type="submission" date="2015-08" db="EMBL/GenBank/DDBJ databases">
        <title>Emmonsia species relationships and genome sequence.</title>
        <authorList>
            <person name="Cuomo C.A."/>
            <person name="Schwartz I.S."/>
            <person name="Kenyon C."/>
            <person name="De Hoog G.S."/>
            <person name="Govender N.P."/>
            <person name="Botha A."/>
            <person name="Moreno L."/>
            <person name="De Vries M."/>
            <person name="Munoz J.F."/>
            <person name="Stielow J.B."/>
        </authorList>
    </citation>
    <scope>NUCLEOTIDE SEQUENCE [LARGE SCALE GENOMIC DNA]</scope>
    <source>
        <strain evidence="2 3">EI222</strain>
    </source>
</reference>
<evidence type="ECO:0000313" key="2">
    <source>
        <dbReference type="EMBL" id="OJD25376.1"/>
    </source>
</evidence>
<accession>A0A1J9QAA5</accession>
<evidence type="ECO:0000256" key="1">
    <source>
        <dbReference type="SAM" id="MobiDB-lite"/>
    </source>
</evidence>
<protein>
    <submittedName>
        <fullName evidence="2">Uncharacterized protein</fullName>
    </submittedName>
</protein>
<gene>
    <name evidence="2" type="ORF">ACJ73_03253</name>
</gene>
<dbReference type="Proteomes" id="UP000242791">
    <property type="component" value="Unassembled WGS sequence"/>
</dbReference>
<feature type="compositionally biased region" description="Polar residues" evidence="1">
    <location>
        <begin position="1"/>
        <end position="12"/>
    </location>
</feature>
<comment type="caution">
    <text evidence="2">The sequence shown here is derived from an EMBL/GenBank/DDBJ whole genome shotgun (WGS) entry which is preliminary data.</text>
</comment>
<dbReference type="EMBL" id="LGTZ01000385">
    <property type="protein sequence ID" value="OJD25376.1"/>
    <property type="molecule type" value="Genomic_DNA"/>
</dbReference>
<feature type="compositionally biased region" description="Polar residues" evidence="1">
    <location>
        <begin position="28"/>
        <end position="45"/>
    </location>
</feature>
<name>A0A1J9QAA5_9EURO</name>
<evidence type="ECO:0000313" key="3">
    <source>
        <dbReference type="Proteomes" id="UP000242791"/>
    </source>
</evidence>
<feature type="region of interest" description="Disordered" evidence="1">
    <location>
        <begin position="1"/>
        <end position="64"/>
    </location>
</feature>
<dbReference type="AlphaFoldDB" id="A0A1J9QAA5"/>
<organism evidence="2 3">
    <name type="scientific">Blastomyces percursus</name>
    <dbReference type="NCBI Taxonomy" id="1658174"/>
    <lineage>
        <taxon>Eukaryota</taxon>
        <taxon>Fungi</taxon>
        <taxon>Dikarya</taxon>
        <taxon>Ascomycota</taxon>
        <taxon>Pezizomycotina</taxon>
        <taxon>Eurotiomycetes</taxon>
        <taxon>Eurotiomycetidae</taxon>
        <taxon>Onygenales</taxon>
        <taxon>Ajellomycetaceae</taxon>
        <taxon>Blastomyces</taxon>
    </lineage>
</organism>
<sequence>MAWRKSSLSHVAQNLAPVGIRRSRPDDYTSTNCEPSRDASTSVPTSRALRESPIIPSPCHPVVE</sequence>
<keyword evidence="3" id="KW-1185">Reference proteome</keyword>
<proteinExistence type="predicted"/>
<feature type="compositionally biased region" description="Pro residues" evidence="1">
    <location>
        <begin position="55"/>
        <end position="64"/>
    </location>
</feature>
<dbReference type="VEuPathDB" id="FungiDB:ACJ73_03253"/>